<dbReference type="STRING" id="658196.A0A397SYA0"/>
<dbReference type="SMART" id="SM00367">
    <property type="entry name" value="LRR_CC"/>
    <property type="match status" value="3"/>
</dbReference>
<gene>
    <name evidence="1" type="ORF">C1645_822613</name>
</gene>
<evidence type="ECO:0000313" key="2">
    <source>
        <dbReference type="Proteomes" id="UP000265703"/>
    </source>
</evidence>
<dbReference type="PANTHER" id="PTHR13318">
    <property type="entry name" value="PARTNER OF PAIRED, ISOFORM B-RELATED"/>
    <property type="match status" value="1"/>
</dbReference>
<dbReference type="OrthoDB" id="550575at2759"/>
<name>A0A397SYA0_9GLOM</name>
<sequence length="284" mass="32839">MGGESNNSSFPIGSPSTLVWTEKENDKFFELFSPEWKRKMVLCAFGLILESKMVRFAFRLVCEIGNDSPSVWALGIRKRFLDFVLGIKVSSQNFHLMHLLKESLFSLFLEIWVFGNQKHFRESMKSESIGKILKLIAKSYPNLNYLNISALCNSFAENDEGLCIIVNSYHKLECLNISKHTEFSKISICNIIRSCPRLQQLINLSFYRITDISIEEIASSCFNLKYFNLRRCYKISKKAVDKLNPNIHVENFMKTLMLSDFINAFNNFLGHYANNQNSVLSQIY</sequence>
<evidence type="ECO:0000313" key="1">
    <source>
        <dbReference type="EMBL" id="RIA91038.1"/>
    </source>
</evidence>
<dbReference type="EMBL" id="QKYT01000164">
    <property type="protein sequence ID" value="RIA91038.1"/>
    <property type="molecule type" value="Genomic_DNA"/>
</dbReference>
<evidence type="ECO:0008006" key="3">
    <source>
        <dbReference type="Google" id="ProtNLM"/>
    </source>
</evidence>
<dbReference type="GO" id="GO:0031146">
    <property type="term" value="P:SCF-dependent proteasomal ubiquitin-dependent protein catabolic process"/>
    <property type="evidence" value="ECO:0007669"/>
    <property type="project" value="TreeGrafter"/>
</dbReference>
<keyword evidence="2" id="KW-1185">Reference proteome</keyword>
<dbReference type="SUPFAM" id="SSF52047">
    <property type="entry name" value="RNI-like"/>
    <property type="match status" value="1"/>
</dbReference>
<reference evidence="1 2" key="1">
    <citation type="submission" date="2018-06" db="EMBL/GenBank/DDBJ databases">
        <title>Comparative genomics reveals the genomic features of Rhizophagus irregularis, R. cerebriforme, R. diaphanum and Gigaspora rosea, and their symbiotic lifestyle signature.</title>
        <authorList>
            <person name="Morin E."/>
            <person name="San Clemente H."/>
            <person name="Chen E.C.H."/>
            <person name="De La Providencia I."/>
            <person name="Hainaut M."/>
            <person name="Kuo A."/>
            <person name="Kohler A."/>
            <person name="Murat C."/>
            <person name="Tang N."/>
            <person name="Roy S."/>
            <person name="Loubradou J."/>
            <person name="Henrissat B."/>
            <person name="Grigoriev I.V."/>
            <person name="Corradi N."/>
            <person name="Roux C."/>
            <person name="Martin F.M."/>
        </authorList>
    </citation>
    <scope>NUCLEOTIDE SEQUENCE [LARGE SCALE GENOMIC DNA]</scope>
    <source>
        <strain evidence="1 2">DAOM 227022</strain>
    </source>
</reference>
<dbReference type="InterPro" id="IPR006553">
    <property type="entry name" value="Leu-rich_rpt_Cys-con_subtyp"/>
</dbReference>
<accession>A0A397SYA0</accession>
<proteinExistence type="predicted"/>
<dbReference type="AlphaFoldDB" id="A0A397SYA0"/>
<organism evidence="1 2">
    <name type="scientific">Glomus cerebriforme</name>
    <dbReference type="NCBI Taxonomy" id="658196"/>
    <lineage>
        <taxon>Eukaryota</taxon>
        <taxon>Fungi</taxon>
        <taxon>Fungi incertae sedis</taxon>
        <taxon>Mucoromycota</taxon>
        <taxon>Glomeromycotina</taxon>
        <taxon>Glomeromycetes</taxon>
        <taxon>Glomerales</taxon>
        <taxon>Glomeraceae</taxon>
        <taxon>Glomus</taxon>
    </lineage>
</organism>
<protein>
    <recommendedName>
        <fullName evidence="3">F-box domain-containing protein</fullName>
    </recommendedName>
</protein>
<dbReference type="InterPro" id="IPR032675">
    <property type="entry name" value="LRR_dom_sf"/>
</dbReference>
<comment type="caution">
    <text evidence="1">The sequence shown here is derived from an EMBL/GenBank/DDBJ whole genome shotgun (WGS) entry which is preliminary data.</text>
</comment>
<dbReference type="GO" id="GO:0019005">
    <property type="term" value="C:SCF ubiquitin ligase complex"/>
    <property type="evidence" value="ECO:0007669"/>
    <property type="project" value="TreeGrafter"/>
</dbReference>
<dbReference type="Proteomes" id="UP000265703">
    <property type="component" value="Unassembled WGS sequence"/>
</dbReference>
<dbReference type="Gene3D" id="3.80.10.10">
    <property type="entry name" value="Ribonuclease Inhibitor"/>
    <property type="match status" value="1"/>
</dbReference>